<dbReference type="PANTHER" id="PTHR47354:SF8">
    <property type="entry name" value="1,2-PHENYLACETYL-COA EPOXIDASE, SUBUNIT E"/>
    <property type="match status" value="1"/>
</dbReference>
<feature type="domain" description="FAD-binding FR-type" evidence="10">
    <location>
        <begin position="2"/>
        <end position="112"/>
    </location>
</feature>
<dbReference type="InterPro" id="IPR017927">
    <property type="entry name" value="FAD-bd_FR_type"/>
</dbReference>
<dbReference type="GO" id="GO:0016491">
    <property type="term" value="F:oxidoreductase activity"/>
    <property type="evidence" value="ECO:0007669"/>
    <property type="project" value="UniProtKB-KW"/>
</dbReference>
<keyword evidence="5" id="KW-0274">FAD</keyword>
<dbReference type="PROSITE" id="PS51085">
    <property type="entry name" value="2FE2S_FER_2"/>
    <property type="match status" value="1"/>
</dbReference>
<evidence type="ECO:0000313" key="11">
    <source>
        <dbReference type="EMBL" id="AKG44181.1"/>
    </source>
</evidence>
<name>A0A0F7CP77_9ACTN</name>
<dbReference type="AlphaFoldDB" id="A0A0F7CP77"/>
<dbReference type="SUPFAM" id="SSF52343">
    <property type="entry name" value="Ferredoxin reductase-like, C-terminal NADP-linked domain"/>
    <property type="match status" value="1"/>
</dbReference>
<evidence type="ECO:0000256" key="5">
    <source>
        <dbReference type="ARBA" id="ARBA00022827"/>
    </source>
</evidence>
<dbReference type="Proteomes" id="UP000034034">
    <property type="component" value="Chromosome"/>
</dbReference>
<keyword evidence="4" id="KW-0479">Metal-binding</keyword>
<dbReference type="PROSITE" id="PS51384">
    <property type="entry name" value="FAD_FR"/>
    <property type="match status" value="1"/>
</dbReference>
<dbReference type="SUPFAM" id="SSF63380">
    <property type="entry name" value="Riboflavin synthase domain-like"/>
    <property type="match status" value="1"/>
</dbReference>
<dbReference type="PATRIC" id="fig|408015.6.peg.2834"/>
<dbReference type="Gene3D" id="2.40.30.10">
    <property type="entry name" value="Translation factors"/>
    <property type="match status" value="1"/>
</dbReference>
<dbReference type="SUPFAM" id="SSF54292">
    <property type="entry name" value="2Fe-2S ferredoxin-like"/>
    <property type="match status" value="1"/>
</dbReference>
<comment type="cofactor">
    <cofactor evidence="1">
        <name>FAD</name>
        <dbReference type="ChEBI" id="CHEBI:57692"/>
    </cofactor>
</comment>
<dbReference type="Pfam" id="PF00111">
    <property type="entry name" value="Fer2"/>
    <property type="match status" value="1"/>
</dbReference>
<keyword evidence="6" id="KW-0560">Oxidoreductase</keyword>
<evidence type="ECO:0000256" key="3">
    <source>
        <dbReference type="ARBA" id="ARBA00022714"/>
    </source>
</evidence>
<proteinExistence type="predicted"/>
<dbReference type="InterPro" id="IPR012675">
    <property type="entry name" value="Beta-grasp_dom_sf"/>
</dbReference>
<dbReference type="CDD" id="cd00207">
    <property type="entry name" value="fer2"/>
    <property type="match status" value="1"/>
</dbReference>
<dbReference type="HOGENOM" id="CLU_003827_14_1_11"/>
<dbReference type="EMBL" id="CP009922">
    <property type="protein sequence ID" value="AKG44181.1"/>
    <property type="molecule type" value="Genomic_DNA"/>
</dbReference>
<dbReference type="PANTHER" id="PTHR47354">
    <property type="entry name" value="NADH OXIDOREDUCTASE HCR"/>
    <property type="match status" value="1"/>
</dbReference>
<accession>A0A0F7CP77</accession>
<gene>
    <name evidence="11" type="ORF">SXIM_27970</name>
</gene>
<dbReference type="STRING" id="408015.SXIM_27970"/>
<dbReference type="Gene3D" id="3.10.20.30">
    <property type="match status" value="1"/>
</dbReference>
<keyword evidence="12" id="KW-1185">Reference proteome</keyword>
<dbReference type="InterPro" id="IPR017938">
    <property type="entry name" value="Riboflavin_synthase-like_b-brl"/>
</dbReference>
<dbReference type="Gene3D" id="3.40.50.80">
    <property type="entry name" value="Nucleotide-binding domain of ferredoxin-NADP reductase (FNR) module"/>
    <property type="match status" value="1"/>
</dbReference>
<evidence type="ECO:0000259" key="10">
    <source>
        <dbReference type="PROSITE" id="PS51384"/>
    </source>
</evidence>
<organism evidence="11 12">
    <name type="scientific">Streptomyces xiamenensis</name>
    <dbReference type="NCBI Taxonomy" id="408015"/>
    <lineage>
        <taxon>Bacteria</taxon>
        <taxon>Bacillati</taxon>
        <taxon>Actinomycetota</taxon>
        <taxon>Actinomycetes</taxon>
        <taxon>Kitasatosporales</taxon>
        <taxon>Streptomycetaceae</taxon>
        <taxon>Streptomyces</taxon>
    </lineage>
</organism>
<evidence type="ECO:0000259" key="9">
    <source>
        <dbReference type="PROSITE" id="PS51085"/>
    </source>
</evidence>
<sequence length="360" mass="37919">MAAFHPLRIAAREQLTEDAVALTLAVPEPLGDIFRYVPGQHLTIRHHDASGAELRRTYSVSGPVPPADGPVRELTIGVRHLPGGTFSAHAVKDLAVGDTLHVLPPVGGFTLRGADGGSGGHAVAITGGSGITPVLSMAATALAGDPGARFTLLRSERTAAATMFLQAAAELKDRHPGRLQLLYTLTREERHTGPATGRLDAGRLRALLPSVVPVREVTAWYLCGPQGLIEEARAALDALGVARARVHAELFHAGTEPAAPPPPPATVAGGALLTATLNGRRDTWPPRPAETVLETTLRNRPDAPYSCKGGVCGTCRARLLHGEVRMARNYALEEEELAAGYILPCQSHPVTGTVEVDYDA</sequence>
<dbReference type="InterPro" id="IPR036010">
    <property type="entry name" value="2Fe-2S_ferredoxin-like_sf"/>
</dbReference>
<evidence type="ECO:0000256" key="7">
    <source>
        <dbReference type="ARBA" id="ARBA00023004"/>
    </source>
</evidence>
<dbReference type="InterPro" id="IPR001433">
    <property type="entry name" value="OxRdtase_FAD/NAD-bd"/>
</dbReference>
<reference evidence="11" key="1">
    <citation type="submission" date="2019-08" db="EMBL/GenBank/DDBJ databases">
        <title>Complete genome sequence of a mangrove-derived Streptomyces xiamenensis.</title>
        <authorList>
            <person name="Xu J."/>
        </authorList>
    </citation>
    <scope>NUCLEOTIDE SEQUENCE</scope>
    <source>
        <strain evidence="11">318</strain>
    </source>
</reference>
<dbReference type="InterPro" id="IPR001041">
    <property type="entry name" value="2Fe-2S_ferredoxin-type"/>
</dbReference>
<evidence type="ECO:0000256" key="8">
    <source>
        <dbReference type="ARBA" id="ARBA00023014"/>
    </source>
</evidence>
<evidence type="ECO:0000256" key="1">
    <source>
        <dbReference type="ARBA" id="ARBA00001974"/>
    </source>
</evidence>
<evidence type="ECO:0000313" key="12">
    <source>
        <dbReference type="Proteomes" id="UP000034034"/>
    </source>
</evidence>
<dbReference type="InterPro" id="IPR006058">
    <property type="entry name" value="2Fe2S_fd_BS"/>
</dbReference>
<dbReference type="Pfam" id="PF00175">
    <property type="entry name" value="NAD_binding_1"/>
    <property type="match status" value="1"/>
</dbReference>
<dbReference type="GO" id="GO:0051537">
    <property type="term" value="F:2 iron, 2 sulfur cluster binding"/>
    <property type="evidence" value="ECO:0007669"/>
    <property type="project" value="UniProtKB-KW"/>
</dbReference>
<dbReference type="GO" id="GO:0050660">
    <property type="term" value="F:flavin adenine dinucleotide binding"/>
    <property type="evidence" value="ECO:0007669"/>
    <property type="project" value="TreeGrafter"/>
</dbReference>
<dbReference type="RefSeq" id="WP_046724191.1">
    <property type="nucleotide sequence ID" value="NZ_CP009922.3"/>
</dbReference>
<dbReference type="InterPro" id="IPR039261">
    <property type="entry name" value="FNR_nucleotide-bd"/>
</dbReference>
<keyword evidence="2" id="KW-0285">Flavoprotein</keyword>
<dbReference type="CDD" id="cd06214">
    <property type="entry name" value="PA_degradation_oxidoreductase_like"/>
    <property type="match status" value="1"/>
</dbReference>
<keyword evidence="8" id="KW-0411">Iron-sulfur</keyword>
<protein>
    <submittedName>
        <fullName evidence="11">Phenylacetic acid degradation NADH oxidoreductase</fullName>
    </submittedName>
</protein>
<keyword evidence="7" id="KW-0408">Iron</keyword>
<dbReference type="KEGG" id="sxi:SXIM_27970"/>
<dbReference type="GO" id="GO:0046872">
    <property type="term" value="F:metal ion binding"/>
    <property type="evidence" value="ECO:0007669"/>
    <property type="project" value="UniProtKB-KW"/>
</dbReference>
<dbReference type="InterPro" id="IPR050415">
    <property type="entry name" value="MRET"/>
</dbReference>
<evidence type="ECO:0000256" key="4">
    <source>
        <dbReference type="ARBA" id="ARBA00022723"/>
    </source>
</evidence>
<keyword evidence="3" id="KW-0001">2Fe-2S</keyword>
<dbReference type="PROSITE" id="PS00197">
    <property type="entry name" value="2FE2S_FER_1"/>
    <property type="match status" value="1"/>
</dbReference>
<feature type="domain" description="2Fe-2S ferredoxin-type" evidence="9">
    <location>
        <begin position="271"/>
        <end position="360"/>
    </location>
</feature>
<evidence type="ECO:0000256" key="2">
    <source>
        <dbReference type="ARBA" id="ARBA00022630"/>
    </source>
</evidence>
<evidence type="ECO:0000256" key="6">
    <source>
        <dbReference type="ARBA" id="ARBA00023002"/>
    </source>
</evidence>